<sequence length="418" mass="47145">MPSEISTVVDLLPFEKFFRAYISYFWFYSFNKNRTVSSVVEAIQKGVDRTVQAMPVLSGVLKEDKQTGHVYITYNCSRTLVSLAHATETLEELEKSNYNQNTCKIFVEQKLELTNLPGINNIPVLQVQVIELGCGSLCVCIMCHHVAMDGAATAYVAESIGRASRGLGVCAIECNRMWLNKLLHGLQPQETPGNRHIRRLGKLAANVVNMEETRRHQIGIDLQGVGRLKQLDPECSTNTLVMALMWRTWTRTLVELGSRSEFTYLGWPIDMRTHAGQPNYLGNLFLPYMGYETKHFVLNEPLPVVAQRLRDFTQRTSLQELSGYNQSVINCDSDTRSILEQSDSPALSFSNTTRMPIDQVDFGLGALQSVQMLHIDAPIMMFAISSGRNILINVVMPQRVAKLFKADAEFSLFARFLY</sequence>
<gene>
    <name evidence="2" type="ORF">GGI25_002871</name>
</gene>
<dbReference type="OrthoDB" id="5559111at2759"/>
<dbReference type="Gene3D" id="3.30.559.10">
    <property type="entry name" value="Chloramphenicol acetyltransferase-like domain"/>
    <property type="match status" value="2"/>
</dbReference>
<dbReference type="AlphaFoldDB" id="A0A9W8G321"/>
<dbReference type="PANTHER" id="PTHR31642:SF310">
    <property type="entry name" value="FATTY ALCOHOL:CAFFEOYL-COA ACYLTRANSFERASE"/>
    <property type="match status" value="1"/>
</dbReference>
<proteinExistence type="predicted"/>
<dbReference type="Proteomes" id="UP001151518">
    <property type="component" value="Unassembled WGS sequence"/>
</dbReference>
<dbReference type="InterPro" id="IPR023213">
    <property type="entry name" value="CAT-like_dom_sf"/>
</dbReference>
<evidence type="ECO:0000256" key="1">
    <source>
        <dbReference type="ARBA" id="ARBA00022679"/>
    </source>
</evidence>
<name>A0A9W8G321_9FUNG</name>
<accession>A0A9W8G321</accession>
<reference evidence="2" key="1">
    <citation type="submission" date="2022-07" db="EMBL/GenBank/DDBJ databases">
        <title>Phylogenomic reconstructions and comparative analyses of Kickxellomycotina fungi.</title>
        <authorList>
            <person name="Reynolds N.K."/>
            <person name="Stajich J.E."/>
            <person name="Barry K."/>
            <person name="Grigoriev I.V."/>
            <person name="Crous P."/>
            <person name="Smith M.E."/>
        </authorList>
    </citation>
    <scope>NUCLEOTIDE SEQUENCE</scope>
    <source>
        <strain evidence="2">NRRL 3115</strain>
    </source>
</reference>
<organism evidence="2 3">
    <name type="scientific">Coemansia spiralis</name>
    <dbReference type="NCBI Taxonomy" id="417178"/>
    <lineage>
        <taxon>Eukaryota</taxon>
        <taxon>Fungi</taxon>
        <taxon>Fungi incertae sedis</taxon>
        <taxon>Zoopagomycota</taxon>
        <taxon>Kickxellomycotina</taxon>
        <taxon>Kickxellomycetes</taxon>
        <taxon>Kickxellales</taxon>
        <taxon>Kickxellaceae</taxon>
        <taxon>Coemansia</taxon>
    </lineage>
</organism>
<protein>
    <submittedName>
        <fullName evidence="2">Uncharacterized protein</fullName>
    </submittedName>
</protein>
<dbReference type="GO" id="GO:0016747">
    <property type="term" value="F:acyltransferase activity, transferring groups other than amino-acyl groups"/>
    <property type="evidence" value="ECO:0007669"/>
    <property type="project" value="TreeGrafter"/>
</dbReference>
<keyword evidence="1" id="KW-0808">Transferase</keyword>
<dbReference type="InterPro" id="IPR050317">
    <property type="entry name" value="Plant_Fungal_Acyltransferase"/>
</dbReference>
<comment type="caution">
    <text evidence="2">The sequence shown here is derived from an EMBL/GenBank/DDBJ whole genome shotgun (WGS) entry which is preliminary data.</text>
</comment>
<dbReference type="EMBL" id="JANBTW010000028">
    <property type="protein sequence ID" value="KAJ2677773.1"/>
    <property type="molecule type" value="Genomic_DNA"/>
</dbReference>
<dbReference type="PANTHER" id="PTHR31642">
    <property type="entry name" value="TRICHOTHECENE 3-O-ACETYLTRANSFERASE"/>
    <property type="match status" value="1"/>
</dbReference>
<evidence type="ECO:0000313" key="3">
    <source>
        <dbReference type="Proteomes" id="UP001151518"/>
    </source>
</evidence>
<evidence type="ECO:0000313" key="2">
    <source>
        <dbReference type="EMBL" id="KAJ2677773.1"/>
    </source>
</evidence>
<dbReference type="Pfam" id="PF02458">
    <property type="entry name" value="Transferase"/>
    <property type="match status" value="1"/>
</dbReference>